<dbReference type="InterPro" id="IPR032675">
    <property type="entry name" value="LRR_dom_sf"/>
</dbReference>
<accession>A0A8H7VNE8</accession>
<sequence>MSPSPSSPSPVPIIKAVPFSLPAEILGVIARALPAEDWYACILVNKEWSIEFTSIFYRSVTLRTDRQCALFYDALLESSRRLGYYTRELCILAPDPPLMMLKELSHLCPFLTQLDLPQNIRGHIYDLAALPLSFTLLSSLSYLCVTSNLADFSWLESLSQLTYLSIQWVSTEWSMELVTDLHAWCPQLQSLQLIIKSISMITKPTLSSSRILRRDLIINQHHKHHRQQQSDGSNKTTALTVRSVKIYLPIELVHPLVADWLDFCATTYPNLKHLTIGLEIGHELMNHQRINPFAFNNNVKNTLLSSMSTFAQTCHYLKSIELENFGEYYRLLQIINRYDRRLERIEIKDPYELVAWTLFAESTKSSKDSLDTLTIASFRDFLPGIEYGLLQHVQTLANLSRLTLTDCMNRISIDKLLHAAPKLKYLCLVATYLVTTTTTTPYIEKHDSLEILEFKRNSVSQPVLRYINQHCHRLRQLSIECTSIPPMADDINQESHISLPNLDLKKITLHGVSRKTVIPDADSFIGVKKSITMDSFKWYHTGKDTCENEKSRGVLGYPELPCYTKELVLKVKKDNVFVLLINCRSLQQLYFNDIRLVI</sequence>
<dbReference type="AlphaFoldDB" id="A0A8H7VNE8"/>
<evidence type="ECO:0008006" key="3">
    <source>
        <dbReference type="Google" id="ProtNLM"/>
    </source>
</evidence>
<comment type="caution">
    <text evidence="1">The sequence shown here is derived from an EMBL/GenBank/DDBJ whole genome shotgun (WGS) entry which is preliminary data.</text>
</comment>
<gene>
    <name evidence="1" type="ORF">INT45_003820</name>
</gene>
<dbReference type="EMBL" id="JAEPRB010000010">
    <property type="protein sequence ID" value="KAG2227090.1"/>
    <property type="molecule type" value="Genomic_DNA"/>
</dbReference>
<dbReference type="OrthoDB" id="2234898at2759"/>
<dbReference type="Gene3D" id="3.80.10.10">
    <property type="entry name" value="Ribonuclease Inhibitor"/>
    <property type="match status" value="1"/>
</dbReference>
<organism evidence="1 2">
    <name type="scientific">Circinella minor</name>
    <dbReference type="NCBI Taxonomy" id="1195481"/>
    <lineage>
        <taxon>Eukaryota</taxon>
        <taxon>Fungi</taxon>
        <taxon>Fungi incertae sedis</taxon>
        <taxon>Mucoromycota</taxon>
        <taxon>Mucoromycotina</taxon>
        <taxon>Mucoromycetes</taxon>
        <taxon>Mucorales</taxon>
        <taxon>Lichtheimiaceae</taxon>
        <taxon>Circinella</taxon>
    </lineage>
</organism>
<reference evidence="1 2" key="1">
    <citation type="submission" date="2020-12" db="EMBL/GenBank/DDBJ databases">
        <title>Metabolic potential, ecology and presence of endohyphal bacteria is reflected in genomic diversity of Mucoromycotina.</title>
        <authorList>
            <person name="Muszewska A."/>
            <person name="Okrasinska A."/>
            <person name="Steczkiewicz K."/>
            <person name="Drgas O."/>
            <person name="Orlowska M."/>
            <person name="Perlinska-Lenart U."/>
            <person name="Aleksandrzak-Piekarczyk T."/>
            <person name="Szatraj K."/>
            <person name="Zielenkiewicz U."/>
            <person name="Pilsyk S."/>
            <person name="Malc E."/>
            <person name="Mieczkowski P."/>
            <person name="Kruszewska J.S."/>
            <person name="Biernat P."/>
            <person name="Pawlowska J."/>
        </authorList>
    </citation>
    <scope>NUCLEOTIDE SEQUENCE [LARGE SCALE GENOMIC DNA]</scope>
    <source>
        <strain evidence="1 2">CBS 142.35</strain>
    </source>
</reference>
<dbReference type="SUPFAM" id="SSF52047">
    <property type="entry name" value="RNI-like"/>
    <property type="match status" value="1"/>
</dbReference>
<evidence type="ECO:0000313" key="2">
    <source>
        <dbReference type="Proteomes" id="UP000646827"/>
    </source>
</evidence>
<proteinExistence type="predicted"/>
<evidence type="ECO:0000313" key="1">
    <source>
        <dbReference type="EMBL" id="KAG2227090.1"/>
    </source>
</evidence>
<protein>
    <recommendedName>
        <fullName evidence="3">F-box domain-containing protein</fullName>
    </recommendedName>
</protein>
<keyword evidence="2" id="KW-1185">Reference proteome</keyword>
<name>A0A8H7VNE8_9FUNG</name>
<dbReference type="Proteomes" id="UP000646827">
    <property type="component" value="Unassembled WGS sequence"/>
</dbReference>